<feature type="chain" id="PRO_5016432837" evidence="1">
    <location>
        <begin position="22"/>
        <end position="52"/>
    </location>
</feature>
<comment type="caution">
    <text evidence="3">The sequence shown here is derived from an EMBL/GenBank/DDBJ whole genome shotgun (WGS) entry which is preliminary data.</text>
</comment>
<feature type="signal peptide" evidence="1">
    <location>
        <begin position="1"/>
        <end position="21"/>
    </location>
</feature>
<name>A0A314UWM7_PRUYE</name>
<dbReference type="InterPro" id="IPR003245">
    <property type="entry name" value="Phytocyanin_dom"/>
</dbReference>
<evidence type="ECO:0000259" key="2">
    <source>
        <dbReference type="PROSITE" id="PS51485"/>
    </source>
</evidence>
<dbReference type="Proteomes" id="UP000250321">
    <property type="component" value="Unassembled WGS sequence"/>
</dbReference>
<evidence type="ECO:0000256" key="1">
    <source>
        <dbReference type="SAM" id="SignalP"/>
    </source>
</evidence>
<accession>A0A314UWM7</accession>
<dbReference type="GO" id="GO:0009055">
    <property type="term" value="F:electron transfer activity"/>
    <property type="evidence" value="ECO:0007669"/>
    <property type="project" value="InterPro"/>
</dbReference>
<evidence type="ECO:0000313" key="4">
    <source>
        <dbReference type="Proteomes" id="UP000250321"/>
    </source>
</evidence>
<keyword evidence="1" id="KW-0732">Signal</keyword>
<evidence type="ECO:0000313" key="3">
    <source>
        <dbReference type="EMBL" id="PQM41955.1"/>
    </source>
</evidence>
<dbReference type="Gene3D" id="2.60.40.420">
    <property type="entry name" value="Cupredoxins - blue copper proteins"/>
    <property type="match status" value="1"/>
</dbReference>
<protein>
    <submittedName>
        <fullName evidence="3">Mavicyanin-like isoform X2</fullName>
    </submittedName>
</protein>
<reference evidence="3 4" key="1">
    <citation type="submission" date="2018-02" db="EMBL/GenBank/DDBJ databases">
        <title>Draft genome of wild Prunus yedoensis var. nudiflora.</title>
        <authorList>
            <person name="Baek S."/>
            <person name="Kim J.-H."/>
            <person name="Choi K."/>
            <person name="Kim G.-B."/>
            <person name="Cho A."/>
            <person name="Jang H."/>
            <person name="Shin C.-H."/>
            <person name="Yu H.-J."/>
            <person name="Mun J.-H."/>
        </authorList>
    </citation>
    <scope>NUCLEOTIDE SEQUENCE [LARGE SCALE GENOMIC DNA]</scope>
    <source>
        <strain evidence="4">cv. Jeju island</strain>
        <tissue evidence="3">Leaf</tissue>
    </source>
</reference>
<proteinExistence type="predicted"/>
<gene>
    <name evidence="3" type="ORF">Pyn_04720</name>
</gene>
<dbReference type="PROSITE" id="PS51485">
    <property type="entry name" value="PHYTOCYANIN"/>
    <property type="match status" value="1"/>
</dbReference>
<feature type="domain" description="Phytocyanin" evidence="2">
    <location>
        <begin position="22"/>
        <end position="52"/>
    </location>
</feature>
<dbReference type="EMBL" id="PJQY01002890">
    <property type="protein sequence ID" value="PQM41955.1"/>
    <property type="molecule type" value="Genomic_DNA"/>
</dbReference>
<keyword evidence="4" id="KW-1185">Reference proteome</keyword>
<dbReference type="AlphaFoldDB" id="A0A314UWM7"/>
<organism evidence="3 4">
    <name type="scientific">Prunus yedoensis var. nudiflora</name>
    <dbReference type="NCBI Taxonomy" id="2094558"/>
    <lineage>
        <taxon>Eukaryota</taxon>
        <taxon>Viridiplantae</taxon>
        <taxon>Streptophyta</taxon>
        <taxon>Embryophyta</taxon>
        <taxon>Tracheophyta</taxon>
        <taxon>Spermatophyta</taxon>
        <taxon>Magnoliopsida</taxon>
        <taxon>eudicotyledons</taxon>
        <taxon>Gunneridae</taxon>
        <taxon>Pentapetalae</taxon>
        <taxon>rosids</taxon>
        <taxon>fabids</taxon>
        <taxon>Rosales</taxon>
        <taxon>Rosaceae</taxon>
        <taxon>Amygdaloideae</taxon>
        <taxon>Amygdaleae</taxon>
        <taxon>Prunus</taxon>
    </lineage>
</organism>
<dbReference type="SUPFAM" id="SSF49503">
    <property type="entry name" value="Cupredoxins"/>
    <property type="match status" value="1"/>
</dbReference>
<dbReference type="InterPro" id="IPR008972">
    <property type="entry name" value="Cupredoxin"/>
</dbReference>
<sequence>MALAIALLLIAFLIFPIIALAKEYIVGDADGWNSEVDCYAWLDGKTFYAGDV</sequence>